<comment type="caution">
    <text evidence="3">The sequence shown here is derived from an EMBL/GenBank/DDBJ whole genome shotgun (WGS) entry which is preliminary data.</text>
</comment>
<gene>
    <name evidence="3" type="ORF">E1292_40415</name>
</gene>
<name>A0A4R4UPK1_9ACTN</name>
<evidence type="ECO:0008006" key="5">
    <source>
        <dbReference type="Google" id="ProtNLM"/>
    </source>
</evidence>
<evidence type="ECO:0000256" key="2">
    <source>
        <dbReference type="SAM" id="Phobius"/>
    </source>
</evidence>
<protein>
    <recommendedName>
        <fullName evidence="5">Heparin-sulfate lyase N-terminal domain-containing protein</fullName>
    </recommendedName>
</protein>
<keyword evidence="2" id="KW-0812">Transmembrane</keyword>
<evidence type="ECO:0000313" key="3">
    <source>
        <dbReference type="EMBL" id="TDC93911.1"/>
    </source>
</evidence>
<feature type="transmembrane region" description="Helical" evidence="2">
    <location>
        <begin position="37"/>
        <end position="55"/>
    </location>
</feature>
<proteinExistence type="predicted"/>
<accession>A0A4R4UPK1</accession>
<evidence type="ECO:0000313" key="4">
    <source>
        <dbReference type="Proteomes" id="UP000295258"/>
    </source>
</evidence>
<dbReference type="AlphaFoldDB" id="A0A4R4UPK1"/>
<keyword evidence="2" id="KW-0472">Membrane</keyword>
<organism evidence="3 4">
    <name type="scientific">Nonomuraea deserti</name>
    <dbReference type="NCBI Taxonomy" id="1848322"/>
    <lineage>
        <taxon>Bacteria</taxon>
        <taxon>Bacillati</taxon>
        <taxon>Actinomycetota</taxon>
        <taxon>Actinomycetes</taxon>
        <taxon>Streptosporangiales</taxon>
        <taxon>Streptosporangiaceae</taxon>
        <taxon>Nonomuraea</taxon>
    </lineage>
</organism>
<dbReference type="InterPro" id="IPR008929">
    <property type="entry name" value="Chondroitin_lyas"/>
</dbReference>
<sequence length="413" mass="45065">MDELARVRDLYGEPRPGPHDQARVWRRVRAGRRRSRLPWLAVPAVAAALALVLVMNGTPEFVMNGTPERRIDGRAGARRRGVLVRPALRRRADPDHRPGHLAGAVLLGRRPRRTLRARARRGLDRPGAGPPPLAFPAFIGAARGSRAPSHRSHDVFRRARTTSGRTICLSDQFPVIKVEEVMRGLVRFAGQPAVDLGTDVDWTANPHGNRSWALNLHTLRWLGRLVAEYERTGEPSHLDRARALAARWLWDSLAAHGELLADPALYREGHNHGLDQDIALLVVGCRLGRARWRDLAVRRMTASAELAIDAQGVLHEQAPATACTCTAGSAWPCGRSAVAARSRSDGWSPGGRRWRRRSRTPPSPTAASSRSATGPPTCARTASPMRGRWCSSWPTTPTGCAGPGASSSTTVLT</sequence>
<feature type="compositionally biased region" description="Low complexity" evidence="1">
    <location>
        <begin position="365"/>
        <end position="377"/>
    </location>
</feature>
<dbReference type="Gene3D" id="1.50.10.100">
    <property type="entry name" value="Chondroitin AC/alginate lyase"/>
    <property type="match status" value="2"/>
</dbReference>
<keyword evidence="4" id="KW-1185">Reference proteome</keyword>
<feature type="region of interest" description="Disordered" evidence="1">
    <location>
        <begin position="341"/>
        <end position="386"/>
    </location>
</feature>
<dbReference type="Proteomes" id="UP000295258">
    <property type="component" value="Unassembled WGS sequence"/>
</dbReference>
<reference evidence="3 4" key="1">
    <citation type="submission" date="2019-03" db="EMBL/GenBank/DDBJ databases">
        <title>Draft genome sequences of novel Actinobacteria.</title>
        <authorList>
            <person name="Sahin N."/>
            <person name="Ay H."/>
            <person name="Saygin H."/>
        </authorList>
    </citation>
    <scope>NUCLEOTIDE SEQUENCE [LARGE SCALE GENOMIC DNA]</scope>
    <source>
        <strain evidence="3 4">KC310</strain>
    </source>
</reference>
<keyword evidence="2" id="KW-1133">Transmembrane helix</keyword>
<dbReference type="SUPFAM" id="SSF48230">
    <property type="entry name" value="Chondroitin AC/alginate lyase"/>
    <property type="match status" value="1"/>
</dbReference>
<dbReference type="EMBL" id="SMKO01000183">
    <property type="protein sequence ID" value="TDC93911.1"/>
    <property type="molecule type" value="Genomic_DNA"/>
</dbReference>
<evidence type="ECO:0000256" key="1">
    <source>
        <dbReference type="SAM" id="MobiDB-lite"/>
    </source>
</evidence>